<keyword evidence="3" id="KW-0238">DNA-binding</keyword>
<evidence type="ECO:0000256" key="4">
    <source>
        <dbReference type="ARBA" id="ARBA00023172"/>
    </source>
</evidence>
<accession>A0A1C3TRK4</accession>
<evidence type="ECO:0000256" key="1">
    <source>
        <dbReference type="ARBA" id="ARBA00008857"/>
    </source>
</evidence>
<protein>
    <recommendedName>
        <fullName evidence="5">Tyr recombinase domain-containing protein</fullName>
    </recommendedName>
</protein>
<dbReference type="InterPro" id="IPR013762">
    <property type="entry name" value="Integrase-like_cat_sf"/>
</dbReference>
<dbReference type="PATRIC" id="fig|1261556.5.peg.3289"/>
<evidence type="ECO:0000256" key="3">
    <source>
        <dbReference type="ARBA" id="ARBA00023125"/>
    </source>
</evidence>
<dbReference type="PROSITE" id="PS51898">
    <property type="entry name" value="TYR_RECOMBINASE"/>
    <property type="match status" value="1"/>
</dbReference>
<dbReference type="CDD" id="cd01184">
    <property type="entry name" value="INT_C_like_1"/>
    <property type="match status" value="1"/>
</dbReference>
<dbReference type="Pfam" id="PF00589">
    <property type="entry name" value="Phage_integrase"/>
    <property type="match status" value="1"/>
</dbReference>
<reference evidence="7" key="1">
    <citation type="submission" date="2016-07" db="EMBL/GenBank/DDBJ databases">
        <authorList>
            <person name="Jaenicke Sebastian"/>
        </authorList>
    </citation>
    <scope>NUCLEOTIDE SEQUENCE [LARGE SCALE GENOMIC DNA]</scope>
</reference>
<dbReference type="Gene3D" id="1.10.443.10">
    <property type="entry name" value="Intergrase catalytic core"/>
    <property type="match status" value="1"/>
</dbReference>
<evidence type="ECO:0000313" key="6">
    <source>
        <dbReference type="EMBL" id="SCB05859.1"/>
    </source>
</evidence>
<dbReference type="PANTHER" id="PTHR30349:SF64">
    <property type="entry name" value="PROPHAGE INTEGRASE INTD-RELATED"/>
    <property type="match status" value="1"/>
</dbReference>
<dbReference type="InterPro" id="IPR050090">
    <property type="entry name" value="Tyrosine_recombinase_XerCD"/>
</dbReference>
<dbReference type="PANTHER" id="PTHR30349">
    <property type="entry name" value="PHAGE INTEGRASE-RELATED"/>
    <property type="match status" value="1"/>
</dbReference>
<dbReference type="GO" id="GO:0015074">
    <property type="term" value="P:DNA integration"/>
    <property type="evidence" value="ECO:0007669"/>
    <property type="project" value="UniProtKB-KW"/>
</dbReference>
<dbReference type="Proteomes" id="UP000093071">
    <property type="component" value="Chromosome I"/>
</dbReference>
<dbReference type="AlphaFoldDB" id="A0A1C3TRK4"/>
<proteinExistence type="inferred from homology"/>
<dbReference type="InterPro" id="IPR002104">
    <property type="entry name" value="Integrase_catalytic"/>
</dbReference>
<organism evidence="6 7">
    <name type="scientific">Xanthomonas translucens pv. translucens DSM 18974</name>
    <dbReference type="NCBI Taxonomy" id="1261556"/>
    <lineage>
        <taxon>Bacteria</taxon>
        <taxon>Pseudomonadati</taxon>
        <taxon>Pseudomonadota</taxon>
        <taxon>Gammaproteobacteria</taxon>
        <taxon>Lysobacterales</taxon>
        <taxon>Lysobacteraceae</taxon>
        <taxon>Xanthomonas</taxon>
        <taxon>Xanthomonas translucens group</taxon>
    </lineage>
</organism>
<dbReference type="InterPro" id="IPR010998">
    <property type="entry name" value="Integrase_recombinase_N"/>
</dbReference>
<name>A0A1C3TRK4_XANCT</name>
<evidence type="ECO:0000259" key="5">
    <source>
        <dbReference type="PROSITE" id="PS51898"/>
    </source>
</evidence>
<feature type="domain" description="Tyr recombinase" evidence="5">
    <location>
        <begin position="202"/>
        <end position="414"/>
    </location>
</feature>
<sequence>MKIIDSDDSPKLQYSVKRVIAGNIVLEGLTVEGPNAEKYFLKVLDKLASKQQQSNSASSFDASPSSLLLLEEAIEKYREDIKRERKGLSGLIAVTHTLSILASAVGNIPVAQINQDHIRSTLDSFRWWPSNAKAKKEFRGLSATEILNIGRTRPPVEIAASTYNNHLARICAFFNRLADMEVIASSPCKGVNTRVNTSTKQSNRRPLRPAELAAIFNPEEFKKWVKQRPERWWVPQLCLYTGARANEIAQLQLADIAAVDGISCIAIRVTNKGQTVKNKSSIRVIPLAKPLIDAGFLTYVEEVKATGHPRLFPHLAAGHTLYQGDAYYRGYGEKVIQDFCKRLKEMGFEKGVGVHAFRHTFSTNLTKHGIGVADIALITGHTIQGAKPDSVTVPGLQTYIDRNECPPELRAIYATISQFNPGIDLPAYTPGQFAKAFSKKNNFKK</sequence>
<keyword evidence="2" id="KW-0229">DNA integration</keyword>
<dbReference type="EMBL" id="LT604072">
    <property type="protein sequence ID" value="SCB05859.1"/>
    <property type="molecule type" value="Genomic_DNA"/>
</dbReference>
<dbReference type="Gene3D" id="1.10.150.130">
    <property type="match status" value="1"/>
</dbReference>
<dbReference type="RefSeq" id="WP_003479760.1">
    <property type="nucleotide sequence ID" value="NZ_LT604072.1"/>
</dbReference>
<evidence type="ECO:0000313" key="7">
    <source>
        <dbReference type="Proteomes" id="UP000093071"/>
    </source>
</evidence>
<evidence type="ECO:0000256" key="2">
    <source>
        <dbReference type="ARBA" id="ARBA00022908"/>
    </source>
</evidence>
<comment type="similarity">
    <text evidence="1">Belongs to the 'phage' integrase family.</text>
</comment>
<keyword evidence="4" id="KW-0233">DNA recombination</keyword>
<dbReference type="GO" id="GO:0006310">
    <property type="term" value="P:DNA recombination"/>
    <property type="evidence" value="ECO:0007669"/>
    <property type="project" value="UniProtKB-KW"/>
</dbReference>
<dbReference type="InterPro" id="IPR011010">
    <property type="entry name" value="DNA_brk_join_enz"/>
</dbReference>
<dbReference type="GO" id="GO:0003677">
    <property type="term" value="F:DNA binding"/>
    <property type="evidence" value="ECO:0007669"/>
    <property type="project" value="UniProtKB-KW"/>
</dbReference>
<dbReference type="SUPFAM" id="SSF56349">
    <property type="entry name" value="DNA breaking-rejoining enzymes"/>
    <property type="match status" value="1"/>
</dbReference>
<gene>
    <name evidence="6" type="ORF">BN444_03212</name>
</gene>